<evidence type="ECO:0000256" key="1">
    <source>
        <dbReference type="SAM" id="MobiDB-lite"/>
    </source>
</evidence>
<feature type="non-terminal residue" evidence="2">
    <location>
        <position position="1"/>
    </location>
</feature>
<feature type="compositionally biased region" description="Low complexity" evidence="1">
    <location>
        <begin position="281"/>
        <end position="296"/>
    </location>
</feature>
<feature type="compositionally biased region" description="Basic residues" evidence="1">
    <location>
        <begin position="221"/>
        <end position="231"/>
    </location>
</feature>
<gene>
    <name evidence="2" type="ORF">AVDCRST_MAG61-1338</name>
</gene>
<feature type="compositionally biased region" description="Basic residues" evidence="1">
    <location>
        <begin position="261"/>
        <end position="280"/>
    </location>
</feature>
<evidence type="ECO:0000313" key="2">
    <source>
        <dbReference type="EMBL" id="CAA9305565.1"/>
    </source>
</evidence>
<feature type="compositionally biased region" description="Basic and acidic residues" evidence="1">
    <location>
        <begin position="72"/>
        <end position="83"/>
    </location>
</feature>
<feature type="compositionally biased region" description="Gly residues" evidence="1">
    <location>
        <begin position="124"/>
        <end position="141"/>
    </location>
</feature>
<feature type="compositionally biased region" description="Basic residues" evidence="1">
    <location>
        <begin position="407"/>
        <end position="417"/>
    </location>
</feature>
<dbReference type="EMBL" id="CADCTT010000189">
    <property type="protein sequence ID" value="CAA9305565.1"/>
    <property type="molecule type" value="Genomic_DNA"/>
</dbReference>
<name>A0A6J4KHX5_9ACTN</name>
<proteinExistence type="predicted"/>
<feature type="non-terminal residue" evidence="2">
    <location>
        <position position="473"/>
    </location>
</feature>
<feature type="compositionally biased region" description="Basic and acidic residues" evidence="1">
    <location>
        <begin position="28"/>
        <end position="38"/>
    </location>
</feature>
<feature type="compositionally biased region" description="Low complexity" evidence="1">
    <location>
        <begin position="317"/>
        <end position="330"/>
    </location>
</feature>
<sequence>ECPPWLRQPPASALCHPGQRPALPADHLPSRWAEHLPRELLGSQGRHRRLRLHPRVRPATARRRPDPGLLPRPDRRPHDEQHRTRSGQHQDGSGVASSPDQAGHPRRPRGPADPVGRGPRHLGRPGGAGSRAQGRGGGIGPHRGHRATRPRAVRAGPVLRLGRSPADVRRRHRDAVPVHRGAASSPRGTAGGRHRFRRRRPGCVDRGRRRRHASGRTGHAGIHRANPRRGQHSAGPGVRRAVLRRRLVDHRVDPVALRRSLRRRHQALRHGRPVHHRRRASGAAARAADPAGGPPARLRRSERESALRGAAVGRNCAPTAAPGDAAAPLRSQRRRPDRRNGLRAASRTGPFRRRCHTRSGRVPVPRAPRRPALGLALSRRRARGPGGRHRSRPGGRACSPRPGERRRPGRRPDRRQRQHECPRAVRSRAGRFHLVPGPERLRPRQAFADPALGPIEHGLGGVHLRRDGGHGTV</sequence>
<feature type="compositionally biased region" description="Basic residues" evidence="1">
    <location>
        <begin position="192"/>
        <end position="214"/>
    </location>
</feature>
<feature type="compositionally biased region" description="Basic residues" evidence="1">
    <location>
        <begin position="350"/>
        <end position="359"/>
    </location>
</feature>
<feature type="compositionally biased region" description="Basic residues" evidence="1">
    <location>
        <begin position="142"/>
        <end position="152"/>
    </location>
</feature>
<feature type="compositionally biased region" description="Polar residues" evidence="1">
    <location>
        <begin position="87"/>
        <end position="100"/>
    </location>
</feature>
<feature type="region of interest" description="Disordered" evidence="1">
    <location>
        <begin position="1"/>
        <end position="236"/>
    </location>
</feature>
<dbReference type="AlphaFoldDB" id="A0A6J4KHX5"/>
<feature type="compositionally biased region" description="Basic residues" evidence="1">
    <location>
        <begin position="378"/>
        <end position="393"/>
    </location>
</feature>
<accession>A0A6J4KHX5</accession>
<feature type="compositionally biased region" description="Low complexity" evidence="1">
    <location>
        <begin position="360"/>
        <end position="377"/>
    </location>
</feature>
<reference evidence="2" key="1">
    <citation type="submission" date="2020-02" db="EMBL/GenBank/DDBJ databases">
        <authorList>
            <person name="Meier V. D."/>
        </authorList>
    </citation>
    <scope>NUCLEOTIDE SEQUENCE</scope>
    <source>
        <strain evidence="2">AVDCRST_MAG61</strain>
    </source>
</reference>
<protein>
    <submittedName>
        <fullName evidence="2">Uncharacterized protein</fullName>
    </submittedName>
</protein>
<feature type="region of interest" description="Disordered" evidence="1">
    <location>
        <begin position="261"/>
        <end position="428"/>
    </location>
</feature>
<organism evidence="2">
    <name type="scientific">uncultured Friedmanniella sp</name>
    <dbReference type="NCBI Taxonomy" id="335381"/>
    <lineage>
        <taxon>Bacteria</taxon>
        <taxon>Bacillati</taxon>
        <taxon>Actinomycetota</taxon>
        <taxon>Actinomycetes</taxon>
        <taxon>Propionibacteriales</taxon>
        <taxon>Nocardioidaceae</taxon>
        <taxon>Friedmanniella</taxon>
        <taxon>environmental samples</taxon>
    </lineage>
</organism>
<feature type="compositionally biased region" description="Basic residues" evidence="1">
    <location>
        <begin position="45"/>
        <end position="62"/>
    </location>
</feature>